<keyword evidence="6 12" id="KW-0812">Transmembrane</keyword>
<keyword evidence="15" id="KW-1185">Reference proteome</keyword>
<accession>A0ABX0XKW5</accession>
<evidence type="ECO:0000313" key="14">
    <source>
        <dbReference type="EMBL" id="NJC33788.1"/>
    </source>
</evidence>
<dbReference type="PANTHER" id="PTHR34182:SF1">
    <property type="entry name" value="PROTEIN-EXPORT MEMBRANE PROTEIN SECG"/>
    <property type="match status" value="1"/>
</dbReference>
<evidence type="ECO:0000256" key="9">
    <source>
        <dbReference type="ARBA" id="ARBA00023010"/>
    </source>
</evidence>
<dbReference type="PRINTS" id="PR01651">
    <property type="entry name" value="SECGEXPORT"/>
</dbReference>
<comment type="caution">
    <text evidence="14">The sequence shown here is derived from an EMBL/GenBank/DDBJ whole genome shotgun (WGS) entry which is preliminary data.</text>
</comment>
<evidence type="ECO:0000256" key="4">
    <source>
        <dbReference type="ARBA" id="ARBA00022448"/>
    </source>
</evidence>
<feature type="region of interest" description="Disordered" evidence="13">
    <location>
        <begin position="82"/>
        <end position="154"/>
    </location>
</feature>
<dbReference type="NCBIfam" id="TIGR00810">
    <property type="entry name" value="secG"/>
    <property type="match status" value="1"/>
</dbReference>
<dbReference type="InterPro" id="IPR004692">
    <property type="entry name" value="SecG"/>
</dbReference>
<evidence type="ECO:0000256" key="10">
    <source>
        <dbReference type="ARBA" id="ARBA00023136"/>
    </source>
</evidence>
<feature type="compositionally biased region" description="Low complexity" evidence="13">
    <location>
        <begin position="84"/>
        <end position="94"/>
    </location>
</feature>
<gene>
    <name evidence="14" type="ORF">GGR88_001262</name>
</gene>
<evidence type="ECO:0000256" key="7">
    <source>
        <dbReference type="ARBA" id="ARBA00022927"/>
    </source>
</evidence>
<evidence type="ECO:0000256" key="6">
    <source>
        <dbReference type="ARBA" id="ARBA00022692"/>
    </source>
</evidence>
<reference evidence="14 15" key="1">
    <citation type="submission" date="2020-03" db="EMBL/GenBank/DDBJ databases">
        <title>Genomic Encyclopedia of Type Strains, Phase IV (KMG-IV): sequencing the most valuable type-strain genomes for metagenomic binning, comparative biology and taxonomic classification.</title>
        <authorList>
            <person name="Goeker M."/>
        </authorList>
    </citation>
    <scope>NUCLEOTIDE SEQUENCE [LARGE SCALE GENOMIC DNA]</scope>
    <source>
        <strain evidence="14 15">DSM 27651</strain>
    </source>
</reference>
<evidence type="ECO:0000256" key="3">
    <source>
        <dbReference type="ARBA" id="ARBA00017876"/>
    </source>
</evidence>
<dbReference type="PANTHER" id="PTHR34182">
    <property type="entry name" value="PROTEIN-EXPORT MEMBRANE PROTEIN SECG"/>
    <property type="match status" value="1"/>
</dbReference>
<keyword evidence="10 12" id="KW-0472">Membrane</keyword>
<evidence type="ECO:0000256" key="11">
    <source>
        <dbReference type="ARBA" id="ARBA00025182"/>
    </source>
</evidence>
<keyword evidence="9 12" id="KW-0811">Translocation</keyword>
<evidence type="ECO:0000256" key="13">
    <source>
        <dbReference type="SAM" id="MobiDB-lite"/>
    </source>
</evidence>
<evidence type="ECO:0000256" key="5">
    <source>
        <dbReference type="ARBA" id="ARBA00022475"/>
    </source>
</evidence>
<keyword evidence="8 12" id="KW-1133">Transmembrane helix</keyword>
<organism evidence="14 15">
    <name type="scientific">Sphingomonas jejuensis</name>
    <dbReference type="NCBI Taxonomy" id="904715"/>
    <lineage>
        <taxon>Bacteria</taxon>
        <taxon>Pseudomonadati</taxon>
        <taxon>Pseudomonadota</taxon>
        <taxon>Alphaproteobacteria</taxon>
        <taxon>Sphingomonadales</taxon>
        <taxon>Sphingomonadaceae</taxon>
        <taxon>Sphingomonas</taxon>
    </lineage>
</organism>
<protein>
    <recommendedName>
        <fullName evidence="3 12">Protein-export membrane protein SecG</fullName>
    </recommendedName>
</protein>
<evidence type="ECO:0000256" key="2">
    <source>
        <dbReference type="ARBA" id="ARBA00008445"/>
    </source>
</evidence>
<name>A0ABX0XKW5_9SPHN</name>
<feature type="transmembrane region" description="Helical" evidence="12">
    <location>
        <begin position="52"/>
        <end position="74"/>
    </location>
</feature>
<keyword evidence="7 12" id="KW-0653">Protein transport</keyword>
<keyword evidence="5 12" id="KW-1003">Cell membrane</keyword>
<comment type="subcellular location">
    <subcellularLocation>
        <location evidence="1 12">Cell membrane</location>
        <topology evidence="1 12">Multi-pass membrane protein</topology>
    </subcellularLocation>
</comment>
<evidence type="ECO:0000256" key="12">
    <source>
        <dbReference type="RuleBase" id="RU365087"/>
    </source>
</evidence>
<dbReference type="Proteomes" id="UP000734218">
    <property type="component" value="Unassembled WGS sequence"/>
</dbReference>
<evidence type="ECO:0000256" key="1">
    <source>
        <dbReference type="ARBA" id="ARBA00004651"/>
    </source>
</evidence>
<dbReference type="Pfam" id="PF03840">
    <property type="entry name" value="SecG"/>
    <property type="match status" value="1"/>
</dbReference>
<comment type="caution">
    <text evidence="12">Lacks conserved residue(s) required for the propagation of feature annotation.</text>
</comment>
<evidence type="ECO:0000313" key="15">
    <source>
        <dbReference type="Proteomes" id="UP000734218"/>
    </source>
</evidence>
<dbReference type="EMBL" id="JAATJE010000001">
    <property type="protein sequence ID" value="NJC33788.1"/>
    <property type="molecule type" value="Genomic_DNA"/>
</dbReference>
<evidence type="ECO:0000256" key="8">
    <source>
        <dbReference type="ARBA" id="ARBA00022989"/>
    </source>
</evidence>
<sequence>MLFTFLLVVQAIVAAALVGVILMQRSEGGGLGQGGSPSGLISARGAANFLTRATSILATVFVVLSITLATIASVQHRRSDLDTPVAAGGAAQPAVPAPADPLGEAARQGSGFGAMPMGAPRPDVSSGQVPAATPETPSDRAGTGNAATPDEPLN</sequence>
<keyword evidence="4 12" id="KW-0813">Transport</keyword>
<comment type="function">
    <text evidence="11 12">Involved in protein export. Participates in an early event of protein translocation.</text>
</comment>
<comment type="similarity">
    <text evidence="2 12">Belongs to the SecG family.</text>
</comment>
<proteinExistence type="inferred from homology"/>